<evidence type="ECO:0000256" key="1">
    <source>
        <dbReference type="SAM" id="MobiDB-lite"/>
    </source>
</evidence>
<evidence type="ECO:0000313" key="3">
    <source>
        <dbReference type="EMBL" id="KAH7092041.1"/>
    </source>
</evidence>
<protein>
    <recommendedName>
        <fullName evidence="2">DUF7730 domain-containing protein</fullName>
    </recommendedName>
</protein>
<dbReference type="Proteomes" id="UP000813461">
    <property type="component" value="Unassembled WGS sequence"/>
</dbReference>
<reference evidence="3" key="1">
    <citation type="journal article" date="2021" name="Nat. Commun.">
        <title>Genetic determinants of endophytism in the Arabidopsis root mycobiome.</title>
        <authorList>
            <person name="Mesny F."/>
            <person name="Miyauchi S."/>
            <person name="Thiergart T."/>
            <person name="Pickel B."/>
            <person name="Atanasova L."/>
            <person name="Karlsson M."/>
            <person name="Huettel B."/>
            <person name="Barry K.W."/>
            <person name="Haridas S."/>
            <person name="Chen C."/>
            <person name="Bauer D."/>
            <person name="Andreopoulos W."/>
            <person name="Pangilinan J."/>
            <person name="LaButti K."/>
            <person name="Riley R."/>
            <person name="Lipzen A."/>
            <person name="Clum A."/>
            <person name="Drula E."/>
            <person name="Henrissat B."/>
            <person name="Kohler A."/>
            <person name="Grigoriev I.V."/>
            <person name="Martin F.M."/>
            <person name="Hacquard S."/>
        </authorList>
    </citation>
    <scope>NUCLEOTIDE SEQUENCE</scope>
    <source>
        <strain evidence="3">MPI-SDFR-AT-0120</strain>
    </source>
</reference>
<sequence length="306" mass="35621">MKAKLFGLLPRARWIPHDIPSQEQHAQVRKSRNPFSSSSKAASSNASLRPRKSTLSLTSEPDPELDARTRLQAQSMFFARLPLEIRKMVYEYVMGEETVHLTMGSKKRFGHFVCEDEEKGRDCGCRVLVGGKEGERLSSAGVRMLRTCRRMYSEAVPHLYRPHTFSLLHITHLLYLPNFLPQPRLNTIRTLRLRWAIRALPYLRRGPAQRLAYREDTNNWERGWSIIASMTGLRDLYVVITDPSPQGMWERNWLELEEVLLRPVKAVIRPRWFELVLPYESCRIDWDMAESTCALRTPESLVEEED</sequence>
<dbReference type="AlphaFoldDB" id="A0A8K0W1P1"/>
<dbReference type="InterPro" id="IPR056632">
    <property type="entry name" value="DUF7730"/>
</dbReference>
<dbReference type="PANTHER" id="PTHR38790:SF9">
    <property type="entry name" value="F-BOX DOMAIN-CONTAINING PROTEIN"/>
    <property type="match status" value="1"/>
</dbReference>
<dbReference type="EMBL" id="JAGMVJ010000003">
    <property type="protein sequence ID" value="KAH7092041.1"/>
    <property type="molecule type" value="Genomic_DNA"/>
</dbReference>
<gene>
    <name evidence="3" type="ORF">FB567DRAFT_229724</name>
</gene>
<dbReference type="OrthoDB" id="4757095at2759"/>
<feature type="region of interest" description="Disordered" evidence="1">
    <location>
        <begin position="19"/>
        <end position="64"/>
    </location>
</feature>
<comment type="caution">
    <text evidence="3">The sequence shown here is derived from an EMBL/GenBank/DDBJ whole genome shotgun (WGS) entry which is preliminary data.</text>
</comment>
<dbReference type="PANTHER" id="PTHR38790">
    <property type="entry name" value="2EXR DOMAIN-CONTAINING PROTEIN-RELATED"/>
    <property type="match status" value="1"/>
</dbReference>
<name>A0A8K0W1P1_9PLEO</name>
<keyword evidence="4" id="KW-1185">Reference proteome</keyword>
<proteinExistence type="predicted"/>
<dbReference type="Pfam" id="PF24864">
    <property type="entry name" value="DUF7730"/>
    <property type="match status" value="1"/>
</dbReference>
<feature type="compositionally biased region" description="Low complexity" evidence="1">
    <location>
        <begin position="36"/>
        <end position="47"/>
    </location>
</feature>
<evidence type="ECO:0000313" key="4">
    <source>
        <dbReference type="Proteomes" id="UP000813461"/>
    </source>
</evidence>
<feature type="domain" description="DUF7730" evidence="2">
    <location>
        <begin position="72"/>
        <end position="298"/>
    </location>
</feature>
<evidence type="ECO:0000259" key="2">
    <source>
        <dbReference type="Pfam" id="PF24864"/>
    </source>
</evidence>
<accession>A0A8K0W1P1</accession>
<organism evidence="3 4">
    <name type="scientific">Paraphoma chrysanthemicola</name>
    <dbReference type="NCBI Taxonomy" id="798071"/>
    <lineage>
        <taxon>Eukaryota</taxon>
        <taxon>Fungi</taxon>
        <taxon>Dikarya</taxon>
        <taxon>Ascomycota</taxon>
        <taxon>Pezizomycotina</taxon>
        <taxon>Dothideomycetes</taxon>
        <taxon>Pleosporomycetidae</taxon>
        <taxon>Pleosporales</taxon>
        <taxon>Pleosporineae</taxon>
        <taxon>Phaeosphaeriaceae</taxon>
        <taxon>Paraphoma</taxon>
    </lineage>
</organism>